<feature type="region of interest" description="Disordered" evidence="1">
    <location>
        <begin position="1"/>
        <end position="47"/>
    </location>
</feature>
<reference evidence="4" key="2">
    <citation type="submission" date="2017-05" db="EMBL/GenBank/DDBJ databases">
        <title>Improved OligoMM genomes.</title>
        <authorList>
            <person name="Garzetti D."/>
        </authorList>
    </citation>
    <scope>NUCLEOTIDE SEQUENCE [LARGE SCALE GENOMIC DNA]</scope>
    <source>
        <strain evidence="4">KB18</strain>
    </source>
</reference>
<proteinExistence type="predicted"/>
<evidence type="ECO:0000313" key="4">
    <source>
        <dbReference type="Proteomes" id="UP000196710"/>
    </source>
</evidence>
<gene>
    <name evidence="2" type="ORF">ADH66_15175</name>
    <name evidence="3" type="ORF">I5Q82_05555</name>
</gene>
<feature type="region of interest" description="Disordered" evidence="1">
    <location>
        <begin position="167"/>
        <end position="205"/>
    </location>
</feature>
<evidence type="ECO:0000313" key="2">
    <source>
        <dbReference type="EMBL" id="ASB41878.1"/>
    </source>
</evidence>
<dbReference type="EMBL" id="CP065321">
    <property type="protein sequence ID" value="QQR31147.1"/>
    <property type="molecule type" value="Genomic_DNA"/>
</dbReference>
<dbReference type="EMBL" id="CP021422">
    <property type="protein sequence ID" value="ASB41878.1"/>
    <property type="molecule type" value="Genomic_DNA"/>
</dbReference>
<protein>
    <submittedName>
        <fullName evidence="3">Uncharacterized protein</fullName>
    </submittedName>
</protein>
<feature type="compositionally biased region" description="Gly residues" evidence="1">
    <location>
        <begin position="14"/>
        <end position="32"/>
    </location>
</feature>
<evidence type="ECO:0000313" key="5">
    <source>
        <dbReference type="Proteomes" id="UP000596035"/>
    </source>
</evidence>
<evidence type="ECO:0000313" key="3">
    <source>
        <dbReference type="EMBL" id="QQR31147.1"/>
    </source>
</evidence>
<reference evidence="2" key="1">
    <citation type="journal article" date="2017" name="Genome Announc.">
        <title>High-Quality Whole-Genome Sequences of the Oligo-Mouse-Microbiota Bacterial Community.</title>
        <authorList>
            <person name="Garzetti D."/>
            <person name="Brugiroux S."/>
            <person name="Bunk B."/>
            <person name="Pukall R."/>
            <person name="McCoy K.D."/>
            <person name="Macpherson A.J."/>
            <person name="Stecher B."/>
        </authorList>
    </citation>
    <scope>NUCLEOTIDE SEQUENCE</scope>
    <source>
        <strain evidence="2">KB18</strain>
    </source>
</reference>
<dbReference type="KEGG" id="amur:ADH66_15175"/>
<feature type="compositionally biased region" description="Gly residues" evidence="1">
    <location>
        <begin position="179"/>
        <end position="188"/>
    </location>
</feature>
<dbReference type="AlphaFoldDB" id="A0A1Z2XTT4"/>
<sequence>MKKHFNLQLFDDGGQSGAGGSQGGAAGTGDGGQAASAGNNGGGGSYSFQQAEEIANARAQRAEKAALASYFKQQGMSEEEVSKAIATYKAQQAASRPNVDSITKERDDALAELAALKNSNALRAKGVREEDLDYVMFKVSALMQADDKLDFEKAVAKYLKENPRFTTGGGTYKVKTGTDGSGQGGSSGQGANDAINDAIRRAARR</sequence>
<organism evidence="3 5">
    <name type="scientific">Acutalibacter muris</name>
    <dbReference type="NCBI Taxonomy" id="1796620"/>
    <lineage>
        <taxon>Bacteria</taxon>
        <taxon>Bacillati</taxon>
        <taxon>Bacillota</taxon>
        <taxon>Clostridia</taxon>
        <taxon>Eubacteriales</taxon>
        <taxon>Acutalibacteraceae</taxon>
        <taxon>Acutalibacter</taxon>
    </lineage>
</organism>
<evidence type="ECO:0000256" key="1">
    <source>
        <dbReference type="SAM" id="MobiDB-lite"/>
    </source>
</evidence>
<accession>A0A1Z2XTT4</accession>
<dbReference type="Proteomes" id="UP000196710">
    <property type="component" value="Chromosome"/>
</dbReference>
<reference evidence="3 5" key="3">
    <citation type="submission" date="2020-11" db="EMBL/GenBank/DDBJ databases">
        <title>Closed and high quality bacterial genomes of the OMM12 community.</title>
        <authorList>
            <person name="Marbouty M."/>
            <person name="Lamy-Besnier Q."/>
            <person name="Debarbieux L."/>
            <person name="Koszul R."/>
        </authorList>
    </citation>
    <scope>NUCLEOTIDE SEQUENCE [LARGE SCALE GENOMIC DNA]</scope>
    <source>
        <strain evidence="3 5">KB18</strain>
    </source>
</reference>
<dbReference type="RefSeq" id="WP_066539056.1">
    <property type="nucleotide sequence ID" value="NZ_CP021422.1"/>
</dbReference>
<keyword evidence="4" id="KW-1185">Reference proteome</keyword>
<dbReference type="Proteomes" id="UP000596035">
    <property type="component" value="Chromosome"/>
</dbReference>
<name>A0A1Z2XTT4_9FIRM</name>